<proteinExistence type="predicted"/>
<evidence type="ECO:0000256" key="1">
    <source>
        <dbReference type="ARBA" id="ARBA00022723"/>
    </source>
</evidence>
<dbReference type="GO" id="GO:0008270">
    <property type="term" value="F:zinc ion binding"/>
    <property type="evidence" value="ECO:0007669"/>
    <property type="project" value="UniProtKB-KW"/>
</dbReference>
<comment type="caution">
    <text evidence="7">The sequence shown here is derived from an EMBL/GenBank/DDBJ whole genome shotgun (WGS) entry which is preliminary data.</text>
</comment>
<evidence type="ECO:0000256" key="4">
    <source>
        <dbReference type="PROSITE-ProRule" id="PRU00134"/>
    </source>
</evidence>
<dbReference type="Pfam" id="PF01753">
    <property type="entry name" value="zf-MYND"/>
    <property type="match status" value="1"/>
</dbReference>
<evidence type="ECO:0000256" key="5">
    <source>
        <dbReference type="SAM" id="MobiDB-lite"/>
    </source>
</evidence>
<keyword evidence="2 4" id="KW-0863">Zinc-finger</keyword>
<evidence type="ECO:0000259" key="6">
    <source>
        <dbReference type="PROSITE" id="PS50865"/>
    </source>
</evidence>
<accession>A0A9P6VVD3</accession>
<evidence type="ECO:0000313" key="7">
    <source>
        <dbReference type="EMBL" id="KAG0654899.1"/>
    </source>
</evidence>
<feature type="region of interest" description="Disordered" evidence="5">
    <location>
        <begin position="201"/>
        <end position="244"/>
    </location>
</feature>
<keyword evidence="3" id="KW-0862">Zinc</keyword>
<feature type="domain" description="MYND-type" evidence="6">
    <location>
        <begin position="9"/>
        <end position="73"/>
    </location>
</feature>
<dbReference type="AlphaFoldDB" id="A0A9P6VVD3"/>
<dbReference type="EMBL" id="PUHQ01000135">
    <property type="protein sequence ID" value="KAG0654899.1"/>
    <property type="molecule type" value="Genomic_DNA"/>
</dbReference>
<name>A0A9P6VVD3_RHOMI</name>
<keyword evidence="1" id="KW-0479">Metal-binding</keyword>
<keyword evidence="8" id="KW-1185">Reference proteome</keyword>
<sequence length="303" mass="33154">MSVLDYPACTACGKHASDLKKDAAKDDVSTTPTPTTTTKMLVCSRCQSNANRLVHYCSRECQVSHYKVHKPICGVDLTSPTRATIAPTLHARPDAPFQPPQSLLFHLAALTTLPPTAWPAATSPPSFLFFPTASPSSSGTAPDFIPIVLPEPARNLFNCLQLVAFETGNPISVNLMYSILLDEVAALGGAEARLVEQLSQEYRLDGSSPSPSPSDDDKEQEPEPEPERRPTLRSVIDDESEPSVEQLFEAIGGQKNTRILVDWQVYESERKRTANAAARQKEQQEGQQQSKGMRRGGARKGRR</sequence>
<dbReference type="OrthoDB" id="432970at2759"/>
<feature type="compositionally biased region" description="Acidic residues" evidence="5">
    <location>
        <begin position="214"/>
        <end position="224"/>
    </location>
</feature>
<dbReference type="Gene3D" id="6.10.140.2220">
    <property type="match status" value="1"/>
</dbReference>
<dbReference type="InterPro" id="IPR002893">
    <property type="entry name" value="Znf_MYND"/>
</dbReference>
<gene>
    <name evidence="7" type="ORF">C6P46_001350</name>
</gene>
<dbReference type="Proteomes" id="UP000777482">
    <property type="component" value="Unassembled WGS sequence"/>
</dbReference>
<dbReference type="PROSITE" id="PS50865">
    <property type="entry name" value="ZF_MYND_2"/>
    <property type="match status" value="1"/>
</dbReference>
<evidence type="ECO:0000256" key="2">
    <source>
        <dbReference type="ARBA" id="ARBA00022771"/>
    </source>
</evidence>
<protein>
    <recommendedName>
        <fullName evidence="6">MYND-type domain-containing protein</fullName>
    </recommendedName>
</protein>
<feature type="region of interest" description="Disordered" evidence="5">
    <location>
        <begin position="270"/>
        <end position="303"/>
    </location>
</feature>
<reference evidence="7 8" key="1">
    <citation type="submission" date="2020-11" db="EMBL/GenBank/DDBJ databases">
        <title>Kefir isolates.</title>
        <authorList>
            <person name="Marcisauskas S."/>
            <person name="Kim Y."/>
            <person name="Blasche S."/>
        </authorList>
    </citation>
    <scope>NUCLEOTIDE SEQUENCE [LARGE SCALE GENOMIC DNA]</scope>
    <source>
        <strain evidence="7 8">KR</strain>
    </source>
</reference>
<organism evidence="7 8">
    <name type="scientific">Rhodotorula mucilaginosa</name>
    <name type="common">Yeast</name>
    <name type="synonym">Rhodotorula rubra</name>
    <dbReference type="NCBI Taxonomy" id="5537"/>
    <lineage>
        <taxon>Eukaryota</taxon>
        <taxon>Fungi</taxon>
        <taxon>Dikarya</taxon>
        <taxon>Basidiomycota</taxon>
        <taxon>Pucciniomycotina</taxon>
        <taxon>Microbotryomycetes</taxon>
        <taxon>Sporidiobolales</taxon>
        <taxon>Sporidiobolaceae</taxon>
        <taxon>Rhodotorula</taxon>
    </lineage>
</organism>
<feature type="compositionally biased region" description="Basic residues" evidence="5">
    <location>
        <begin position="292"/>
        <end position="303"/>
    </location>
</feature>
<evidence type="ECO:0000256" key="3">
    <source>
        <dbReference type="ARBA" id="ARBA00022833"/>
    </source>
</evidence>
<dbReference type="SUPFAM" id="SSF144232">
    <property type="entry name" value="HIT/MYND zinc finger-like"/>
    <property type="match status" value="1"/>
</dbReference>
<evidence type="ECO:0000313" key="8">
    <source>
        <dbReference type="Proteomes" id="UP000777482"/>
    </source>
</evidence>